<comment type="similarity">
    <text evidence="13">Belongs to the AccD/PCCB family.</text>
</comment>
<dbReference type="InterPro" id="IPR034733">
    <property type="entry name" value="AcCoA_carboxyl_beta"/>
</dbReference>
<evidence type="ECO:0000256" key="2">
    <source>
        <dbReference type="ARBA" id="ARBA00022516"/>
    </source>
</evidence>
<dbReference type="PANTHER" id="PTHR42995:SF5">
    <property type="entry name" value="ACETYL-COENZYME A CARBOXYLASE CARBOXYL TRANSFERASE SUBUNIT BETA, CHLOROPLASTIC"/>
    <property type="match status" value="1"/>
</dbReference>
<keyword evidence="4 13" id="KW-0479">Metal-binding</keyword>
<dbReference type="GO" id="GO:0016743">
    <property type="term" value="F:carboxyl- or carbamoyltransferase activity"/>
    <property type="evidence" value="ECO:0007669"/>
    <property type="project" value="UniProtKB-UniRule"/>
</dbReference>
<dbReference type="PANTHER" id="PTHR42995">
    <property type="entry name" value="ACETYL-COENZYME A CARBOXYLASE CARBOXYL TRANSFERASE SUBUNIT BETA, CHLOROPLASTIC"/>
    <property type="match status" value="1"/>
</dbReference>
<keyword evidence="16" id="KW-1185">Reference proteome</keyword>
<keyword evidence="6 13" id="KW-0863">Zinc-finger</keyword>
<evidence type="ECO:0000256" key="10">
    <source>
        <dbReference type="ARBA" id="ARBA00023098"/>
    </source>
</evidence>
<dbReference type="GO" id="GO:2001295">
    <property type="term" value="P:malonyl-CoA biosynthetic process"/>
    <property type="evidence" value="ECO:0007669"/>
    <property type="project" value="UniProtKB-UniRule"/>
</dbReference>
<dbReference type="GO" id="GO:0009317">
    <property type="term" value="C:acetyl-CoA carboxylase complex"/>
    <property type="evidence" value="ECO:0007669"/>
    <property type="project" value="InterPro"/>
</dbReference>
<evidence type="ECO:0000259" key="14">
    <source>
        <dbReference type="PROSITE" id="PS50980"/>
    </source>
</evidence>
<feature type="zinc finger region" description="C4-type" evidence="13">
    <location>
        <begin position="43"/>
        <end position="65"/>
    </location>
</feature>
<reference evidence="15" key="1">
    <citation type="submission" date="2020-06" db="EMBL/GenBank/DDBJ databases">
        <title>Characterization of fructooligosaccharide metabolism and fructooligosaccharide-degrading enzymes in human commensal butyrate producers.</title>
        <authorList>
            <person name="Tanno H."/>
            <person name="Fujii T."/>
            <person name="Hirano K."/>
            <person name="Maeno S."/>
            <person name="Tonozuka T."/>
            <person name="Sakamoto M."/>
            <person name="Ohkuma M."/>
            <person name="Tochio T."/>
            <person name="Endo A."/>
        </authorList>
    </citation>
    <scope>NUCLEOTIDE SEQUENCE</scope>
    <source>
        <strain evidence="15">JCM 17466</strain>
    </source>
</reference>
<comment type="pathway">
    <text evidence="13">Lipid metabolism; malonyl-CoA biosynthesis; malonyl-CoA from acetyl-CoA: step 1/1.</text>
</comment>
<comment type="subcellular location">
    <subcellularLocation>
        <location evidence="1 13">Cytoplasm</location>
    </subcellularLocation>
</comment>
<comment type="cofactor">
    <cofactor evidence="13">
        <name>Zn(2+)</name>
        <dbReference type="ChEBI" id="CHEBI:29105"/>
    </cofactor>
    <text evidence="13">Binds 1 zinc ion per subunit.</text>
</comment>
<evidence type="ECO:0000256" key="9">
    <source>
        <dbReference type="ARBA" id="ARBA00022840"/>
    </source>
</evidence>
<dbReference type="GO" id="GO:0008270">
    <property type="term" value="F:zinc ion binding"/>
    <property type="evidence" value="ECO:0007669"/>
    <property type="project" value="UniProtKB-UniRule"/>
</dbReference>
<keyword evidence="10 13" id="KW-0443">Lipid metabolism</keyword>
<dbReference type="AlphaFoldDB" id="A0A916QA80"/>
<dbReference type="GO" id="GO:0003989">
    <property type="term" value="F:acetyl-CoA carboxylase activity"/>
    <property type="evidence" value="ECO:0007669"/>
    <property type="project" value="InterPro"/>
</dbReference>
<dbReference type="SUPFAM" id="SSF52096">
    <property type="entry name" value="ClpP/crotonase"/>
    <property type="match status" value="1"/>
</dbReference>
<feature type="binding site" evidence="13">
    <location>
        <position position="46"/>
    </location>
    <ligand>
        <name>Zn(2+)</name>
        <dbReference type="ChEBI" id="CHEBI:29105"/>
    </ligand>
</feature>
<proteinExistence type="inferred from homology"/>
<dbReference type="Pfam" id="PF17848">
    <property type="entry name" value="Zn_ribbon_ACC"/>
    <property type="match status" value="1"/>
</dbReference>
<dbReference type="InterPro" id="IPR011762">
    <property type="entry name" value="COA_CT_N"/>
</dbReference>
<evidence type="ECO:0000313" key="16">
    <source>
        <dbReference type="Proteomes" id="UP000613208"/>
    </source>
</evidence>
<sequence length="294" mass="33026">MPLKEMFKKRTLTPQEKKQAERIRKAKDTLLEYQVPEGLFQKCSSCGKPVYNEDIIENYYICPYCGSYFRVRPRNRIAMVLDKGTFQEWDERMETSDPLNFPGYKKKLERQKSVTNMDEAVITGKGEIGGKEVVIAVMGADFMMGSMGEVVGEKITRAVERATEMRLPVIIFTCSGGARMQEGIISLMQMAKTSAALRKHDEAGLLYITVLTDPTTGGVTASFAMLGDVILAEPGALVGFAGPRVIEQTIGQKLPEGFQRSEFLLEHGFVDKIVERKNLRKVLNTIIRSCEYEQ</sequence>
<feature type="binding site" evidence="13">
    <location>
        <position position="62"/>
    </location>
    <ligand>
        <name>Zn(2+)</name>
        <dbReference type="ChEBI" id="CHEBI:29105"/>
    </ligand>
</feature>
<dbReference type="EMBL" id="BLYI01000046">
    <property type="protein sequence ID" value="GFO85725.1"/>
    <property type="molecule type" value="Genomic_DNA"/>
</dbReference>
<evidence type="ECO:0000256" key="13">
    <source>
        <dbReference type="HAMAP-Rule" id="MF_01395"/>
    </source>
</evidence>
<keyword evidence="11 13" id="KW-0275">Fatty acid biosynthesis</keyword>
<evidence type="ECO:0000256" key="8">
    <source>
        <dbReference type="ARBA" id="ARBA00022833"/>
    </source>
</evidence>
<evidence type="ECO:0000256" key="6">
    <source>
        <dbReference type="ARBA" id="ARBA00022771"/>
    </source>
</evidence>
<evidence type="ECO:0000313" key="15">
    <source>
        <dbReference type="EMBL" id="GFO85725.1"/>
    </source>
</evidence>
<evidence type="ECO:0000256" key="4">
    <source>
        <dbReference type="ARBA" id="ARBA00022723"/>
    </source>
</evidence>
<dbReference type="InterPro" id="IPR029045">
    <property type="entry name" value="ClpP/crotonase-like_dom_sf"/>
</dbReference>
<keyword evidence="3 13" id="KW-0808">Transferase</keyword>
<feature type="binding site" evidence="13">
    <location>
        <position position="43"/>
    </location>
    <ligand>
        <name>Zn(2+)</name>
        <dbReference type="ChEBI" id="CHEBI:29105"/>
    </ligand>
</feature>
<evidence type="ECO:0000256" key="3">
    <source>
        <dbReference type="ARBA" id="ARBA00022679"/>
    </source>
</evidence>
<feature type="domain" description="CoA carboxyltransferase N-terminal" evidence="14">
    <location>
        <begin position="39"/>
        <end position="294"/>
    </location>
</feature>
<comment type="catalytic activity">
    <reaction evidence="13">
        <text>N(6)-carboxybiotinyl-L-lysyl-[protein] + acetyl-CoA = N(6)-biotinyl-L-lysyl-[protein] + malonyl-CoA</text>
        <dbReference type="Rhea" id="RHEA:54728"/>
        <dbReference type="Rhea" id="RHEA-COMP:10505"/>
        <dbReference type="Rhea" id="RHEA-COMP:10506"/>
        <dbReference type="ChEBI" id="CHEBI:57288"/>
        <dbReference type="ChEBI" id="CHEBI:57384"/>
        <dbReference type="ChEBI" id="CHEBI:83144"/>
        <dbReference type="ChEBI" id="CHEBI:83145"/>
        <dbReference type="EC" id="2.1.3.15"/>
    </reaction>
</comment>
<accession>A0A916QA80</accession>
<organism evidence="15 16">
    <name type="scientific">Anaerostipes butyraticus</name>
    <dbReference type="NCBI Taxonomy" id="645466"/>
    <lineage>
        <taxon>Bacteria</taxon>
        <taxon>Bacillati</taxon>
        <taxon>Bacillota</taxon>
        <taxon>Clostridia</taxon>
        <taxon>Lachnospirales</taxon>
        <taxon>Lachnospiraceae</taxon>
        <taxon>Anaerostipes</taxon>
    </lineage>
</organism>
<evidence type="ECO:0000256" key="12">
    <source>
        <dbReference type="ARBA" id="ARBA00025280"/>
    </source>
</evidence>
<protein>
    <recommendedName>
        <fullName evidence="13">Acetyl-coenzyme A carboxylase carboxyl transferase subunit beta</fullName>
        <shortName evidence="13">ACCase subunit beta</shortName>
        <shortName evidence="13">Acetyl-CoA carboxylase carboxyltransferase subunit beta</shortName>
        <ecNumber evidence="13">2.1.3.15</ecNumber>
    </recommendedName>
</protein>
<keyword evidence="9 13" id="KW-0067">ATP-binding</keyword>
<feature type="binding site" evidence="13">
    <location>
        <position position="65"/>
    </location>
    <ligand>
        <name>Zn(2+)</name>
        <dbReference type="ChEBI" id="CHEBI:29105"/>
    </ligand>
</feature>
<keyword evidence="8 13" id="KW-0862">Zinc</keyword>
<evidence type="ECO:0000256" key="11">
    <source>
        <dbReference type="ARBA" id="ARBA00023160"/>
    </source>
</evidence>
<dbReference type="InterPro" id="IPR041010">
    <property type="entry name" value="Znf-ACC"/>
</dbReference>
<evidence type="ECO:0000256" key="1">
    <source>
        <dbReference type="ARBA" id="ARBA00004496"/>
    </source>
</evidence>
<keyword evidence="13" id="KW-0963">Cytoplasm</keyword>
<comment type="subunit">
    <text evidence="13">Acetyl-CoA carboxylase is a heterohexamer composed of biotin carboxyl carrier protein (AccB), biotin carboxylase (AccC) and two subunits each of ACCase subunit alpha (AccA) and ACCase subunit beta (AccD).</text>
</comment>
<dbReference type="EC" id="2.1.3.15" evidence="13"/>
<dbReference type="InterPro" id="IPR000438">
    <property type="entry name" value="Acetyl_CoA_COase_Trfase_b_su"/>
</dbReference>
<evidence type="ECO:0000256" key="5">
    <source>
        <dbReference type="ARBA" id="ARBA00022741"/>
    </source>
</evidence>
<comment type="caution">
    <text evidence="15">The sequence shown here is derived from an EMBL/GenBank/DDBJ whole genome shotgun (WGS) entry which is preliminary data.</text>
</comment>
<keyword evidence="7 13" id="KW-0276">Fatty acid metabolism</keyword>
<dbReference type="GO" id="GO:0006633">
    <property type="term" value="P:fatty acid biosynthetic process"/>
    <property type="evidence" value="ECO:0007669"/>
    <property type="project" value="UniProtKB-KW"/>
</dbReference>
<evidence type="ECO:0000256" key="7">
    <source>
        <dbReference type="ARBA" id="ARBA00022832"/>
    </source>
</evidence>
<dbReference type="PROSITE" id="PS50980">
    <property type="entry name" value="COA_CT_NTER"/>
    <property type="match status" value="1"/>
</dbReference>
<dbReference type="GO" id="GO:0005524">
    <property type="term" value="F:ATP binding"/>
    <property type="evidence" value="ECO:0007669"/>
    <property type="project" value="UniProtKB-KW"/>
</dbReference>
<dbReference type="Proteomes" id="UP000613208">
    <property type="component" value="Unassembled WGS sequence"/>
</dbReference>
<comment type="function">
    <text evidence="12 13">Component of the acetyl coenzyme A carboxylase (ACC) complex. Biotin carboxylase (BC) catalyzes the carboxylation of biotin on its carrier protein (BCCP) and then the CO(2) group is transferred by the transcarboxylase to acetyl-CoA to form malonyl-CoA.</text>
</comment>
<dbReference type="Gene3D" id="3.90.226.10">
    <property type="entry name" value="2-enoyl-CoA Hydratase, Chain A, domain 1"/>
    <property type="match status" value="1"/>
</dbReference>
<dbReference type="PRINTS" id="PR01070">
    <property type="entry name" value="ACCCTRFRASEB"/>
</dbReference>
<keyword evidence="2 13" id="KW-0444">Lipid biosynthesis</keyword>
<keyword evidence="5 13" id="KW-0547">Nucleotide-binding</keyword>
<name>A0A916QA80_9FIRM</name>
<dbReference type="HAMAP" id="MF_01395">
    <property type="entry name" value="AcetylCoA_CT_beta"/>
    <property type="match status" value="1"/>
</dbReference>
<gene>
    <name evidence="13 15" type="primary">accD</name>
    <name evidence="15" type="ORF">ANBU17_20720</name>
</gene>
<dbReference type="NCBIfam" id="TIGR00515">
    <property type="entry name" value="accD"/>
    <property type="match status" value="1"/>
</dbReference>
<dbReference type="Pfam" id="PF01039">
    <property type="entry name" value="Carboxyl_trans"/>
    <property type="match status" value="1"/>
</dbReference>